<name>A0ACC1X9G1_MELAZ</name>
<gene>
    <name evidence="1" type="ORF">OWV82_020866</name>
</gene>
<reference evidence="1 2" key="1">
    <citation type="journal article" date="2023" name="Science">
        <title>Complex scaffold remodeling in plant triterpene biosynthesis.</title>
        <authorList>
            <person name="De La Pena R."/>
            <person name="Hodgson H."/>
            <person name="Liu J.C."/>
            <person name="Stephenson M.J."/>
            <person name="Martin A.C."/>
            <person name="Owen C."/>
            <person name="Harkess A."/>
            <person name="Leebens-Mack J."/>
            <person name="Jimenez L.E."/>
            <person name="Osbourn A."/>
            <person name="Sattely E.S."/>
        </authorList>
    </citation>
    <scope>NUCLEOTIDE SEQUENCE [LARGE SCALE GENOMIC DNA]</scope>
    <source>
        <strain evidence="2">cv. JPN11</strain>
        <tissue evidence="1">Leaf</tissue>
    </source>
</reference>
<comment type="caution">
    <text evidence="1">The sequence shown here is derived from an EMBL/GenBank/DDBJ whole genome shotgun (WGS) entry which is preliminary data.</text>
</comment>
<organism evidence="1 2">
    <name type="scientific">Melia azedarach</name>
    <name type="common">Chinaberry tree</name>
    <dbReference type="NCBI Taxonomy" id="155640"/>
    <lineage>
        <taxon>Eukaryota</taxon>
        <taxon>Viridiplantae</taxon>
        <taxon>Streptophyta</taxon>
        <taxon>Embryophyta</taxon>
        <taxon>Tracheophyta</taxon>
        <taxon>Spermatophyta</taxon>
        <taxon>Magnoliopsida</taxon>
        <taxon>eudicotyledons</taxon>
        <taxon>Gunneridae</taxon>
        <taxon>Pentapetalae</taxon>
        <taxon>rosids</taxon>
        <taxon>malvids</taxon>
        <taxon>Sapindales</taxon>
        <taxon>Meliaceae</taxon>
        <taxon>Melia</taxon>
    </lineage>
</organism>
<dbReference type="Proteomes" id="UP001164539">
    <property type="component" value="Chromosome 11"/>
</dbReference>
<sequence>MPGKLEELIEEINGREDEKVSCVIADALIGWATELTAKMKIRRDALWTLPAASLVLSFSIPKLIEDEIINSNGTPTKKQMLQLAPNMPAMNSAHSFWACVGESMQKDLFDLTVNDIKAMKVTDFLFCNSTYDLEPGAFAVVPQLLPVGPLLASNRLGESAGYFVPADSNCSKWLDHQKPNLVIYISFGSNTILDHIQFQDLALGLELCNRPFLWVVTPDLVNNANDAYPEGFQERVAIRSQIVSWAPQQKVLSHPSIAYFLSHCGWNSTMEGVSNGVPFLCWPYFADQFHNETYICEF</sequence>
<accession>A0ACC1X9G1</accession>
<keyword evidence="2" id="KW-1185">Reference proteome</keyword>
<evidence type="ECO:0000313" key="1">
    <source>
        <dbReference type="EMBL" id="KAJ4707329.1"/>
    </source>
</evidence>
<evidence type="ECO:0000313" key="2">
    <source>
        <dbReference type="Proteomes" id="UP001164539"/>
    </source>
</evidence>
<protein>
    <submittedName>
        <fullName evidence="1">UDP-glycosyltransferase</fullName>
    </submittedName>
</protein>
<dbReference type="EMBL" id="CM051404">
    <property type="protein sequence ID" value="KAJ4707329.1"/>
    <property type="molecule type" value="Genomic_DNA"/>
</dbReference>
<proteinExistence type="predicted"/>